<dbReference type="PROSITE" id="PS50013">
    <property type="entry name" value="CHROMO_2"/>
    <property type="match status" value="1"/>
</dbReference>
<dbReference type="Gene3D" id="2.40.50.40">
    <property type="match status" value="1"/>
</dbReference>
<comment type="caution">
    <text evidence="2">The sequence shown here is derived from an EMBL/GenBank/DDBJ whole genome shotgun (WGS) entry which is preliminary data.</text>
</comment>
<evidence type="ECO:0000259" key="1">
    <source>
        <dbReference type="PROSITE" id="PS50013"/>
    </source>
</evidence>
<sequence length="152" mass="17875">MFDVGQKVWLEGKNLVIGYLTKKLAPKQEGLFKILEVLEPVMYWLDLLHQWKIHPVFHVALLMPFKEMEAHGPSFMEPPPDLIEGFEEYKVETIIGHRPKKRPQEFLVSYTGYDSSHNQWIKTEGMVNCLDLYKDYIKKHKLKPRDPIPTVV</sequence>
<evidence type="ECO:0000313" key="2">
    <source>
        <dbReference type="EMBL" id="KTB31208.1"/>
    </source>
</evidence>
<reference evidence="2 3" key="1">
    <citation type="submission" date="2015-12" db="EMBL/GenBank/DDBJ databases">
        <title>Draft genome sequence of Moniliophthora roreri, the causal agent of frosty pod rot of cacao.</title>
        <authorList>
            <person name="Aime M.C."/>
            <person name="Diaz-Valderrama J.R."/>
            <person name="Kijpornyongpan T."/>
            <person name="Phillips-Mora W."/>
        </authorList>
    </citation>
    <scope>NUCLEOTIDE SEQUENCE [LARGE SCALE GENOMIC DNA]</scope>
    <source>
        <strain evidence="2 3">MCA 2952</strain>
    </source>
</reference>
<dbReference type="Proteomes" id="UP000054988">
    <property type="component" value="Unassembled WGS sequence"/>
</dbReference>
<dbReference type="InterPro" id="IPR023780">
    <property type="entry name" value="Chromo_domain"/>
</dbReference>
<dbReference type="AlphaFoldDB" id="A0A0W0F4J4"/>
<evidence type="ECO:0000313" key="3">
    <source>
        <dbReference type="Proteomes" id="UP000054988"/>
    </source>
</evidence>
<protein>
    <recommendedName>
        <fullName evidence="1">Chromo domain-containing protein</fullName>
    </recommendedName>
</protein>
<dbReference type="Pfam" id="PF00385">
    <property type="entry name" value="Chromo"/>
    <property type="match status" value="1"/>
</dbReference>
<dbReference type="SMART" id="SM00298">
    <property type="entry name" value="CHROMO"/>
    <property type="match status" value="1"/>
</dbReference>
<name>A0A0W0F4J4_MONRR</name>
<dbReference type="EMBL" id="LATX01002347">
    <property type="protein sequence ID" value="KTB31208.1"/>
    <property type="molecule type" value="Genomic_DNA"/>
</dbReference>
<accession>A0A0W0F4J4</accession>
<dbReference type="InterPro" id="IPR016197">
    <property type="entry name" value="Chromo-like_dom_sf"/>
</dbReference>
<organism evidence="2 3">
    <name type="scientific">Moniliophthora roreri</name>
    <name type="common">Frosty pod rot fungus</name>
    <name type="synonym">Monilia roreri</name>
    <dbReference type="NCBI Taxonomy" id="221103"/>
    <lineage>
        <taxon>Eukaryota</taxon>
        <taxon>Fungi</taxon>
        <taxon>Dikarya</taxon>
        <taxon>Basidiomycota</taxon>
        <taxon>Agaricomycotina</taxon>
        <taxon>Agaricomycetes</taxon>
        <taxon>Agaricomycetidae</taxon>
        <taxon>Agaricales</taxon>
        <taxon>Marasmiineae</taxon>
        <taxon>Marasmiaceae</taxon>
        <taxon>Moniliophthora</taxon>
    </lineage>
</organism>
<dbReference type="GO" id="GO:0006338">
    <property type="term" value="P:chromatin remodeling"/>
    <property type="evidence" value="ECO:0007669"/>
    <property type="project" value="UniProtKB-ARBA"/>
</dbReference>
<dbReference type="Pfam" id="PF24626">
    <property type="entry name" value="SH3_Tf2-1"/>
    <property type="match status" value="1"/>
</dbReference>
<feature type="domain" description="Chromo" evidence="1">
    <location>
        <begin position="89"/>
        <end position="148"/>
    </location>
</feature>
<gene>
    <name evidence="2" type="ORF">WG66_16217</name>
</gene>
<dbReference type="InterPro" id="IPR000953">
    <property type="entry name" value="Chromo/chromo_shadow_dom"/>
</dbReference>
<dbReference type="SUPFAM" id="SSF54160">
    <property type="entry name" value="Chromo domain-like"/>
    <property type="match status" value="1"/>
</dbReference>
<dbReference type="InterPro" id="IPR056924">
    <property type="entry name" value="SH3_Tf2-1"/>
</dbReference>
<proteinExistence type="predicted"/>